<feature type="region of interest" description="Disordered" evidence="14">
    <location>
        <begin position="354"/>
        <end position="376"/>
    </location>
</feature>
<evidence type="ECO:0000256" key="3">
    <source>
        <dbReference type="ARBA" id="ARBA00022475"/>
    </source>
</evidence>
<feature type="compositionally biased region" description="Polar residues" evidence="14">
    <location>
        <begin position="502"/>
        <end position="518"/>
    </location>
</feature>
<keyword evidence="3" id="KW-1003">Cell membrane</keyword>
<proteinExistence type="predicted"/>
<evidence type="ECO:0000256" key="10">
    <source>
        <dbReference type="ARBA" id="ARBA00022989"/>
    </source>
</evidence>
<evidence type="ECO:0000313" key="16">
    <source>
        <dbReference type="EMBL" id="CDO53214.1"/>
    </source>
</evidence>
<feature type="region of interest" description="Disordered" evidence="14">
    <location>
        <begin position="491"/>
        <end position="519"/>
    </location>
</feature>
<keyword evidence="17" id="KW-1185">Reference proteome</keyword>
<name>A0A0J9X719_GEOCN</name>
<evidence type="ECO:0000256" key="1">
    <source>
        <dbReference type="ARBA" id="ARBA00001913"/>
    </source>
</evidence>
<dbReference type="EMBL" id="CCBN010000004">
    <property type="protein sequence ID" value="CDO53214.1"/>
    <property type="molecule type" value="Genomic_DNA"/>
</dbReference>
<comment type="catalytic activity">
    <reaction evidence="13">
        <text>a 1,2-diacyl-sn-glycerol + H2O = a 2-acylglycerol + a fatty acid + H(+)</text>
        <dbReference type="Rhea" id="RHEA:33275"/>
        <dbReference type="ChEBI" id="CHEBI:15377"/>
        <dbReference type="ChEBI" id="CHEBI:15378"/>
        <dbReference type="ChEBI" id="CHEBI:17389"/>
        <dbReference type="ChEBI" id="CHEBI:17815"/>
        <dbReference type="ChEBI" id="CHEBI:28868"/>
        <dbReference type="EC" id="3.1.1.116"/>
    </reaction>
    <physiologicalReaction direction="left-to-right" evidence="13">
        <dbReference type="Rhea" id="RHEA:33276"/>
    </physiologicalReaction>
</comment>
<dbReference type="PANTHER" id="PTHR45792:SF7">
    <property type="entry name" value="PUTATIVE (AFU_ORTHOLOGUE AFUA_6G02710)-RELATED"/>
    <property type="match status" value="1"/>
</dbReference>
<keyword evidence="12" id="KW-0472">Membrane</keyword>
<evidence type="ECO:0000256" key="13">
    <source>
        <dbReference type="ARBA" id="ARBA00024531"/>
    </source>
</evidence>
<feature type="region of interest" description="Disordered" evidence="14">
    <location>
        <begin position="458"/>
        <end position="477"/>
    </location>
</feature>
<dbReference type="GO" id="GO:0019369">
    <property type="term" value="P:arachidonate metabolic process"/>
    <property type="evidence" value="ECO:0007669"/>
    <property type="project" value="TreeGrafter"/>
</dbReference>
<keyword evidence="8" id="KW-0106">Calcium</keyword>
<keyword evidence="5" id="KW-0812">Transmembrane</keyword>
<dbReference type="GO" id="GO:0046340">
    <property type="term" value="P:diacylglycerol catabolic process"/>
    <property type="evidence" value="ECO:0007669"/>
    <property type="project" value="TreeGrafter"/>
</dbReference>
<dbReference type="PANTHER" id="PTHR45792">
    <property type="entry name" value="DIACYLGLYCEROL LIPASE HOMOLOG-RELATED"/>
    <property type="match status" value="1"/>
</dbReference>
<evidence type="ECO:0000256" key="14">
    <source>
        <dbReference type="SAM" id="MobiDB-lite"/>
    </source>
</evidence>
<evidence type="ECO:0000256" key="5">
    <source>
        <dbReference type="ARBA" id="ARBA00022692"/>
    </source>
</evidence>
<evidence type="ECO:0000256" key="11">
    <source>
        <dbReference type="ARBA" id="ARBA00023098"/>
    </source>
</evidence>
<evidence type="ECO:0000256" key="6">
    <source>
        <dbReference type="ARBA" id="ARBA00022723"/>
    </source>
</evidence>
<comment type="cofactor">
    <cofactor evidence="1">
        <name>Ca(2+)</name>
        <dbReference type="ChEBI" id="CHEBI:29108"/>
    </cofactor>
</comment>
<keyword evidence="6" id="KW-0479">Metal-binding</keyword>
<dbReference type="AlphaFoldDB" id="A0A0J9X719"/>
<protein>
    <recommendedName>
        <fullName evidence="15">Fungal lipase-type domain-containing protein</fullName>
    </recommendedName>
</protein>
<evidence type="ECO:0000256" key="9">
    <source>
        <dbReference type="ARBA" id="ARBA00022963"/>
    </source>
</evidence>
<dbReference type="CDD" id="cd00519">
    <property type="entry name" value="Lipase_3"/>
    <property type="match status" value="1"/>
</dbReference>
<keyword evidence="9" id="KW-0442">Lipid degradation</keyword>
<reference evidence="16" key="1">
    <citation type="submission" date="2014-03" db="EMBL/GenBank/DDBJ databases">
        <authorList>
            <person name="Casaregola S."/>
        </authorList>
    </citation>
    <scope>NUCLEOTIDE SEQUENCE [LARGE SCALE GENOMIC DNA]</scope>
    <source>
        <strain evidence="16">CLIB 918</strain>
    </source>
</reference>
<accession>A0A0J9X719</accession>
<evidence type="ECO:0000256" key="8">
    <source>
        <dbReference type="ARBA" id="ARBA00022837"/>
    </source>
</evidence>
<evidence type="ECO:0000256" key="7">
    <source>
        <dbReference type="ARBA" id="ARBA00022801"/>
    </source>
</evidence>
<dbReference type="InterPro" id="IPR052214">
    <property type="entry name" value="DAG_Lipase-Related"/>
</dbReference>
<evidence type="ECO:0000313" key="17">
    <source>
        <dbReference type="Proteomes" id="UP000242525"/>
    </source>
</evidence>
<gene>
    <name evidence="16" type="ORF">BN980_GECA04s06225g</name>
</gene>
<keyword evidence="7" id="KW-0378">Hydrolase</keyword>
<organism evidence="16 17">
    <name type="scientific">Geotrichum candidum</name>
    <name type="common">Oospora lactis</name>
    <name type="synonym">Dipodascus geotrichum</name>
    <dbReference type="NCBI Taxonomy" id="1173061"/>
    <lineage>
        <taxon>Eukaryota</taxon>
        <taxon>Fungi</taxon>
        <taxon>Dikarya</taxon>
        <taxon>Ascomycota</taxon>
        <taxon>Saccharomycotina</taxon>
        <taxon>Dipodascomycetes</taxon>
        <taxon>Dipodascales</taxon>
        <taxon>Dipodascaceae</taxon>
        <taxon>Geotrichum</taxon>
    </lineage>
</organism>
<dbReference type="GO" id="GO:0046872">
    <property type="term" value="F:metal ion binding"/>
    <property type="evidence" value="ECO:0007669"/>
    <property type="project" value="UniProtKB-KW"/>
</dbReference>
<comment type="caution">
    <text evidence="16">The sequence shown here is derived from an EMBL/GenBank/DDBJ whole genome shotgun (WGS) entry which is preliminary data.</text>
</comment>
<feature type="compositionally biased region" description="Polar residues" evidence="14">
    <location>
        <begin position="9"/>
        <end position="18"/>
    </location>
</feature>
<feature type="compositionally biased region" description="Acidic residues" evidence="14">
    <location>
        <begin position="21"/>
        <end position="30"/>
    </location>
</feature>
<dbReference type="Pfam" id="PF01764">
    <property type="entry name" value="Lipase_3"/>
    <property type="match status" value="1"/>
</dbReference>
<evidence type="ECO:0000256" key="4">
    <source>
        <dbReference type="ARBA" id="ARBA00022553"/>
    </source>
</evidence>
<keyword evidence="10" id="KW-1133">Transmembrane helix</keyword>
<dbReference type="Proteomes" id="UP000242525">
    <property type="component" value="Unassembled WGS sequence"/>
</dbReference>
<comment type="subcellular location">
    <subcellularLocation>
        <location evidence="2">Cell membrane</location>
        <topology evidence="2">Multi-pass membrane protein</topology>
    </subcellularLocation>
</comment>
<feature type="domain" description="Fungal lipase-type" evidence="15">
    <location>
        <begin position="664"/>
        <end position="810"/>
    </location>
</feature>
<dbReference type="InterPro" id="IPR029058">
    <property type="entry name" value="AB_hydrolase_fold"/>
</dbReference>
<evidence type="ECO:0000256" key="12">
    <source>
        <dbReference type="ARBA" id="ARBA00023136"/>
    </source>
</evidence>
<dbReference type="Gene3D" id="3.40.50.1820">
    <property type="entry name" value="alpha/beta hydrolase"/>
    <property type="match status" value="1"/>
</dbReference>
<sequence>MPSPFSLIFGQNNQQKQPDSVIDDDDDDAYASDVDTSGQDLTDIEQPEPFYDSDHNNLDSTISPHRKNSVADILSLSQHSTPLLPNRIAKMVSAVSKGSTMSLRLGTYIASTMIDSARIGTLTSLGFTRRAIEGIIYKADQDTENAESWTQSSMHAVNRAATLAQLFTAASFHLASTTLQTTSGFAQDSVHLLDAVFGSTESSRAIAAIIALIRRELGEGTGLYSLVSGLTCFSILQSKGWHRTMEEIEMPIVWDVVVLESGETLSQQFPGVPETSNDADEEAIVTSIPSDVAYRVAITEVKTKTVAIEISGEFDIPKFKLPDGASIVHEEAKHINENDTQYTLTFQKSSRVYRERKGISSNDKQNVDLPIPDPTNIQIQTQQPEYLNDGDDDDAPNFKRPTLETILSDTDEASEQDVLMRDHTTPPISGLTRSLSESSLSSSFNKFDTVHKHSESLDLEGITSESSSPKTSKAACRQPSLSNFTFPRSRSFSSLVPPPPNNDIQTANNTNHNSTNIDISGGLSARASFDGPSNRLNRRDSVCTIKSENSESDFRYDSYCARDLGQQQVFPPGHITQNMYKYMRFATASYGQSFMHVIGIGKVTSSFTPNDSNHHSEHYAFAAHTKLGLEDILLSSYSDSAVDNKSGIPLVHFVAIDHQAKAVVLTIRGTLGLEDILTDLTCDYEVMEWQNKSWKVHGGMLKCAQILKRQSSRVLKTIIAALEKWGPEYGLVICGHSLGGGVGALFGILLSEMDDNGIYVTSRTSLLPPGRRIHCFAYGPPASMSASLRRTTRSLITTVVYGLDMVPCLSLGLLRDFQSVAVAFKNDKQGVVHEIKRRFLSQLASRHNPLSVNDADDDYLWSVLKTLRAVMQSEKLVPPGEIYSISTSTVFETHDGKTKRATRIIGKVVYDVEKRFGEPAFGRGIFHHSPVYYEQALRTLEMGVCNAPV</sequence>
<dbReference type="InterPro" id="IPR002921">
    <property type="entry name" value="Fungal_lipase-type"/>
</dbReference>
<dbReference type="GO" id="GO:0016298">
    <property type="term" value="F:lipase activity"/>
    <property type="evidence" value="ECO:0007669"/>
    <property type="project" value="TreeGrafter"/>
</dbReference>
<keyword evidence="11" id="KW-0443">Lipid metabolism</keyword>
<evidence type="ECO:0000259" key="15">
    <source>
        <dbReference type="Pfam" id="PF01764"/>
    </source>
</evidence>
<feature type="region of interest" description="Disordered" evidence="14">
    <location>
        <begin position="1"/>
        <end position="57"/>
    </location>
</feature>
<evidence type="ECO:0000256" key="2">
    <source>
        <dbReference type="ARBA" id="ARBA00004651"/>
    </source>
</evidence>
<dbReference type="GO" id="GO:0005886">
    <property type="term" value="C:plasma membrane"/>
    <property type="evidence" value="ECO:0007669"/>
    <property type="project" value="UniProtKB-SubCell"/>
</dbReference>
<dbReference type="SUPFAM" id="SSF53474">
    <property type="entry name" value="alpha/beta-Hydrolases"/>
    <property type="match status" value="1"/>
</dbReference>
<dbReference type="OrthoDB" id="438440at2759"/>
<keyword evidence="4" id="KW-0597">Phosphoprotein</keyword>